<dbReference type="EMBL" id="QTSX02002231">
    <property type="protein sequence ID" value="KAJ9076984.1"/>
    <property type="molecule type" value="Genomic_DNA"/>
</dbReference>
<evidence type="ECO:0000313" key="2">
    <source>
        <dbReference type="Proteomes" id="UP001165960"/>
    </source>
</evidence>
<organism evidence="1 2">
    <name type="scientific">Entomophthora muscae</name>
    <dbReference type="NCBI Taxonomy" id="34485"/>
    <lineage>
        <taxon>Eukaryota</taxon>
        <taxon>Fungi</taxon>
        <taxon>Fungi incertae sedis</taxon>
        <taxon>Zoopagomycota</taxon>
        <taxon>Entomophthoromycotina</taxon>
        <taxon>Entomophthoromycetes</taxon>
        <taxon>Entomophthorales</taxon>
        <taxon>Entomophthoraceae</taxon>
        <taxon>Entomophthora</taxon>
    </lineage>
</organism>
<reference evidence="1" key="1">
    <citation type="submission" date="2022-04" db="EMBL/GenBank/DDBJ databases">
        <title>Genome of the entomopathogenic fungus Entomophthora muscae.</title>
        <authorList>
            <person name="Elya C."/>
            <person name="Lovett B.R."/>
            <person name="Lee E."/>
            <person name="Macias A.M."/>
            <person name="Hajek A.E."/>
            <person name="De Bivort B.L."/>
            <person name="Kasson M.T."/>
            <person name="De Fine Licht H.H."/>
            <person name="Stajich J.E."/>
        </authorList>
    </citation>
    <scope>NUCLEOTIDE SEQUENCE</scope>
    <source>
        <strain evidence="1">Berkeley</strain>
    </source>
</reference>
<accession>A0ACC2TQR1</accession>
<name>A0ACC2TQR1_9FUNG</name>
<protein>
    <submittedName>
        <fullName evidence="1">Uncharacterized protein</fullName>
    </submittedName>
</protein>
<comment type="caution">
    <text evidence="1">The sequence shown here is derived from an EMBL/GenBank/DDBJ whole genome shotgun (WGS) entry which is preliminary data.</text>
</comment>
<proteinExistence type="predicted"/>
<keyword evidence="2" id="KW-1185">Reference proteome</keyword>
<evidence type="ECO:0000313" key="1">
    <source>
        <dbReference type="EMBL" id="KAJ9076984.1"/>
    </source>
</evidence>
<dbReference type="Proteomes" id="UP001165960">
    <property type="component" value="Unassembled WGS sequence"/>
</dbReference>
<gene>
    <name evidence="1" type="ORF">DSO57_1021168</name>
</gene>
<sequence length="154" mass="17013">MASSTLTRRVLRSSKPAPVNEQSIAQPKENEGCFPKFDAKEPLIPKKEVASTKPKSTRATSVVKPKPVTKPKNRATNLKSVAAPKVKKVVKNKEADLLPPSPVALAKRQSKPIESRAKIFKSSTTKKLMRGNPHRLNLNRVMFLLALNPKKTQT</sequence>